<evidence type="ECO:0000256" key="16">
    <source>
        <dbReference type="ARBA" id="ARBA00023141"/>
    </source>
</evidence>
<dbReference type="InterPro" id="IPR050071">
    <property type="entry name" value="Dehydroquinate_synthase"/>
</dbReference>
<evidence type="ECO:0000313" key="23">
    <source>
        <dbReference type="Proteomes" id="UP000536835"/>
    </source>
</evidence>
<feature type="binding site" evidence="19">
    <location>
        <begin position="68"/>
        <end position="73"/>
    </location>
    <ligand>
        <name>NAD(+)</name>
        <dbReference type="ChEBI" id="CHEBI:57540"/>
    </ligand>
</feature>
<dbReference type="EMBL" id="JABFCX010000002">
    <property type="protein sequence ID" value="NNU15240.1"/>
    <property type="molecule type" value="Genomic_DNA"/>
</dbReference>
<evidence type="ECO:0000256" key="8">
    <source>
        <dbReference type="ARBA" id="ARBA00013031"/>
    </source>
</evidence>
<dbReference type="SUPFAM" id="SSF56796">
    <property type="entry name" value="Dehydroquinate synthase-like"/>
    <property type="match status" value="1"/>
</dbReference>
<dbReference type="Gene3D" id="1.20.1090.10">
    <property type="entry name" value="Dehydroquinate synthase-like - alpha domain"/>
    <property type="match status" value="1"/>
</dbReference>
<dbReference type="GO" id="GO:0005737">
    <property type="term" value="C:cytoplasm"/>
    <property type="evidence" value="ECO:0007669"/>
    <property type="project" value="UniProtKB-SubCell"/>
</dbReference>
<keyword evidence="13 19" id="KW-0547">Nucleotide-binding</keyword>
<keyword evidence="10 19" id="KW-0963">Cytoplasm</keyword>
<dbReference type="GO" id="GO:0046872">
    <property type="term" value="F:metal ion binding"/>
    <property type="evidence" value="ECO:0007669"/>
    <property type="project" value="UniProtKB-KW"/>
</dbReference>
<dbReference type="GO" id="GO:0008652">
    <property type="term" value="P:amino acid biosynthetic process"/>
    <property type="evidence" value="ECO:0007669"/>
    <property type="project" value="UniProtKB-KW"/>
</dbReference>
<evidence type="ECO:0000256" key="1">
    <source>
        <dbReference type="ARBA" id="ARBA00001393"/>
    </source>
</evidence>
<evidence type="ECO:0000256" key="19">
    <source>
        <dbReference type="HAMAP-Rule" id="MF_00110"/>
    </source>
</evidence>
<evidence type="ECO:0000256" key="5">
    <source>
        <dbReference type="ARBA" id="ARBA00004496"/>
    </source>
</evidence>
<evidence type="ECO:0000256" key="9">
    <source>
        <dbReference type="ARBA" id="ARBA00017684"/>
    </source>
</evidence>
<dbReference type="PANTHER" id="PTHR43622">
    <property type="entry name" value="3-DEHYDROQUINATE SYNTHASE"/>
    <property type="match status" value="1"/>
</dbReference>
<dbReference type="GO" id="GO:0009073">
    <property type="term" value="P:aromatic amino acid family biosynthetic process"/>
    <property type="evidence" value="ECO:0007669"/>
    <property type="project" value="UniProtKB-KW"/>
</dbReference>
<evidence type="ECO:0000256" key="14">
    <source>
        <dbReference type="ARBA" id="ARBA00022833"/>
    </source>
</evidence>
<feature type="binding site" evidence="19">
    <location>
        <begin position="102"/>
        <end position="106"/>
    </location>
    <ligand>
        <name>NAD(+)</name>
        <dbReference type="ChEBI" id="CHEBI:57540"/>
    </ligand>
</feature>
<comment type="subcellular location">
    <subcellularLocation>
        <location evidence="5 19">Cytoplasm</location>
    </subcellularLocation>
</comment>
<feature type="domain" description="3-dehydroquinate synthase C-terminal" evidence="21">
    <location>
        <begin position="178"/>
        <end position="327"/>
    </location>
</feature>
<dbReference type="UniPathway" id="UPA00053">
    <property type="reaction ID" value="UER00085"/>
</dbReference>
<reference evidence="22 23" key="1">
    <citation type="submission" date="2020-05" db="EMBL/GenBank/DDBJ databases">
        <title>Parvularcula mediterraneae sp. nov., isolated from polypropylene straw from shallow seawater of the seashore of Laganas in Zakynthos island, Greece.</title>
        <authorList>
            <person name="Szabo I."/>
            <person name="Al-Omari J."/>
            <person name="Rado J."/>
            <person name="Szerdahelyi G.S."/>
        </authorList>
    </citation>
    <scope>NUCLEOTIDE SEQUENCE [LARGE SCALE GENOMIC DNA]</scope>
    <source>
        <strain evidence="22 23">ZS-1/3</strain>
    </source>
</reference>
<feature type="domain" description="3-dehydroquinate synthase N-terminal" evidence="20">
    <location>
        <begin position="64"/>
        <end position="175"/>
    </location>
</feature>
<evidence type="ECO:0000256" key="6">
    <source>
        <dbReference type="ARBA" id="ARBA00004661"/>
    </source>
</evidence>
<evidence type="ECO:0000256" key="2">
    <source>
        <dbReference type="ARBA" id="ARBA00001911"/>
    </source>
</evidence>
<organism evidence="22 23">
    <name type="scientific">Parvularcula mediterranea</name>
    <dbReference type="NCBI Taxonomy" id="2732508"/>
    <lineage>
        <taxon>Bacteria</taxon>
        <taxon>Pseudomonadati</taxon>
        <taxon>Pseudomonadota</taxon>
        <taxon>Alphaproteobacteria</taxon>
        <taxon>Parvularculales</taxon>
        <taxon>Parvularculaceae</taxon>
        <taxon>Parvularcula</taxon>
    </lineage>
</organism>
<name>A0A7Y3RKA6_9PROT</name>
<feature type="binding site" evidence="19">
    <location>
        <position position="148"/>
    </location>
    <ligand>
        <name>NAD(+)</name>
        <dbReference type="ChEBI" id="CHEBI:57540"/>
    </ligand>
</feature>
<evidence type="ECO:0000256" key="11">
    <source>
        <dbReference type="ARBA" id="ARBA00022605"/>
    </source>
</evidence>
<dbReference type="InterPro" id="IPR030960">
    <property type="entry name" value="DHQS/DOIS_N"/>
</dbReference>
<keyword evidence="17 19" id="KW-0456">Lyase</keyword>
<feature type="binding site" evidence="19">
    <location>
        <position position="262"/>
    </location>
    <ligand>
        <name>Zn(2+)</name>
        <dbReference type="ChEBI" id="CHEBI:29105"/>
    </ligand>
</feature>
<protein>
    <recommendedName>
        <fullName evidence="9 19">3-dehydroquinate synthase</fullName>
        <shortName evidence="19">DHQS</shortName>
        <ecNumber evidence="8 19">4.2.3.4</ecNumber>
    </recommendedName>
</protein>
<dbReference type="Proteomes" id="UP000536835">
    <property type="component" value="Unassembled WGS sequence"/>
</dbReference>
<dbReference type="CDD" id="cd08195">
    <property type="entry name" value="DHQS"/>
    <property type="match status" value="1"/>
</dbReference>
<keyword evidence="23" id="KW-1185">Reference proteome</keyword>
<dbReference type="AlphaFoldDB" id="A0A7Y3RKA6"/>
<comment type="cofactor">
    <cofactor evidence="2 19">
        <name>NAD(+)</name>
        <dbReference type="ChEBI" id="CHEBI:57540"/>
    </cofactor>
</comment>
<evidence type="ECO:0000256" key="15">
    <source>
        <dbReference type="ARBA" id="ARBA00023027"/>
    </source>
</evidence>
<keyword evidence="18 19" id="KW-0170">Cobalt</keyword>
<gene>
    <name evidence="19" type="primary">aroB</name>
    <name evidence="22" type="ORF">HK107_02735</name>
</gene>
<evidence type="ECO:0000259" key="21">
    <source>
        <dbReference type="Pfam" id="PF24621"/>
    </source>
</evidence>
<dbReference type="RefSeq" id="WP_173196569.1">
    <property type="nucleotide sequence ID" value="NZ_JABFCX010000002.1"/>
</dbReference>
<keyword evidence="12 19" id="KW-0479">Metal-binding</keyword>
<comment type="cofactor">
    <cofactor evidence="3">
        <name>Zn(2+)</name>
        <dbReference type="ChEBI" id="CHEBI:29105"/>
    </cofactor>
</comment>
<comment type="function">
    <text evidence="4 19">Catalyzes the conversion of 3-deoxy-D-arabino-heptulosonate 7-phosphate (DAHP) to dehydroquinate (DHQ).</text>
</comment>
<evidence type="ECO:0000256" key="17">
    <source>
        <dbReference type="ARBA" id="ARBA00023239"/>
    </source>
</evidence>
<dbReference type="PANTHER" id="PTHR43622:SF7">
    <property type="entry name" value="3-DEHYDROQUINATE SYNTHASE, CHLOROPLASTIC"/>
    <property type="match status" value="1"/>
</dbReference>
<feature type="binding site" evidence="19">
    <location>
        <position position="139"/>
    </location>
    <ligand>
        <name>NAD(+)</name>
        <dbReference type="ChEBI" id="CHEBI:57540"/>
    </ligand>
</feature>
<feature type="binding site" evidence="19">
    <location>
        <position position="244"/>
    </location>
    <ligand>
        <name>Zn(2+)</name>
        <dbReference type="ChEBI" id="CHEBI:29105"/>
    </ligand>
</feature>
<feature type="binding site" evidence="19">
    <location>
        <begin position="166"/>
        <end position="169"/>
    </location>
    <ligand>
        <name>NAD(+)</name>
        <dbReference type="ChEBI" id="CHEBI:57540"/>
    </ligand>
</feature>
<dbReference type="Pfam" id="PF24621">
    <property type="entry name" value="DHQS_C"/>
    <property type="match status" value="1"/>
</dbReference>
<evidence type="ECO:0000256" key="4">
    <source>
        <dbReference type="ARBA" id="ARBA00003485"/>
    </source>
</evidence>
<dbReference type="InterPro" id="IPR016037">
    <property type="entry name" value="DHQ_synth_AroB"/>
</dbReference>
<evidence type="ECO:0000259" key="20">
    <source>
        <dbReference type="Pfam" id="PF01761"/>
    </source>
</evidence>
<comment type="caution">
    <text evidence="22">The sequence shown here is derived from an EMBL/GenBank/DDBJ whole genome shotgun (WGS) entry which is preliminary data.</text>
</comment>
<dbReference type="GO" id="GO:0003856">
    <property type="term" value="F:3-dehydroquinate synthase activity"/>
    <property type="evidence" value="ECO:0007669"/>
    <property type="project" value="UniProtKB-UniRule"/>
</dbReference>
<feature type="binding site" evidence="19">
    <location>
        <position position="181"/>
    </location>
    <ligand>
        <name>Zn(2+)</name>
        <dbReference type="ChEBI" id="CHEBI:29105"/>
    </ligand>
</feature>
<comment type="similarity">
    <text evidence="7 19">Belongs to the sugar phosphate cyclases superfamily. Dehydroquinate synthase family.</text>
</comment>
<dbReference type="HAMAP" id="MF_00110">
    <property type="entry name" value="DHQ_synthase"/>
    <property type="match status" value="1"/>
</dbReference>
<dbReference type="FunFam" id="3.40.50.1970:FF:000007">
    <property type="entry name" value="Pentafunctional AROM polypeptide"/>
    <property type="match status" value="1"/>
</dbReference>
<dbReference type="EC" id="4.2.3.4" evidence="8 19"/>
<evidence type="ECO:0000256" key="12">
    <source>
        <dbReference type="ARBA" id="ARBA00022723"/>
    </source>
</evidence>
<dbReference type="PIRSF" id="PIRSF001455">
    <property type="entry name" value="DHQ_synth"/>
    <property type="match status" value="1"/>
</dbReference>
<dbReference type="InterPro" id="IPR030963">
    <property type="entry name" value="DHQ_synth_fam"/>
</dbReference>
<dbReference type="InterPro" id="IPR056179">
    <property type="entry name" value="DHQS_C"/>
</dbReference>
<evidence type="ECO:0000256" key="13">
    <source>
        <dbReference type="ARBA" id="ARBA00022741"/>
    </source>
</evidence>
<accession>A0A7Y3RKA6</accession>
<proteinExistence type="inferred from homology"/>
<evidence type="ECO:0000256" key="7">
    <source>
        <dbReference type="ARBA" id="ARBA00005412"/>
    </source>
</evidence>
<evidence type="ECO:0000256" key="18">
    <source>
        <dbReference type="ARBA" id="ARBA00023285"/>
    </source>
</evidence>
<keyword evidence="16 19" id="KW-0057">Aromatic amino acid biosynthesis</keyword>
<feature type="binding site" evidence="19">
    <location>
        <begin position="126"/>
        <end position="127"/>
    </location>
    <ligand>
        <name>NAD(+)</name>
        <dbReference type="ChEBI" id="CHEBI:57540"/>
    </ligand>
</feature>
<keyword evidence="11 19" id="KW-0028">Amino-acid biosynthesis</keyword>
<dbReference type="NCBIfam" id="TIGR01357">
    <property type="entry name" value="aroB"/>
    <property type="match status" value="1"/>
</dbReference>
<dbReference type="Pfam" id="PF01761">
    <property type="entry name" value="DHQ_synthase"/>
    <property type="match status" value="1"/>
</dbReference>
<evidence type="ECO:0000313" key="22">
    <source>
        <dbReference type="EMBL" id="NNU15240.1"/>
    </source>
</evidence>
<keyword evidence="14 19" id="KW-0862">Zinc</keyword>
<evidence type="ECO:0000256" key="3">
    <source>
        <dbReference type="ARBA" id="ARBA00001947"/>
    </source>
</evidence>
<dbReference type="GO" id="GO:0009423">
    <property type="term" value="P:chorismate biosynthetic process"/>
    <property type="evidence" value="ECO:0007669"/>
    <property type="project" value="UniProtKB-UniRule"/>
</dbReference>
<dbReference type="GO" id="GO:0000166">
    <property type="term" value="F:nucleotide binding"/>
    <property type="evidence" value="ECO:0007669"/>
    <property type="project" value="UniProtKB-KW"/>
</dbReference>
<dbReference type="Gene3D" id="3.40.50.1970">
    <property type="match status" value="1"/>
</dbReference>
<keyword evidence="15 19" id="KW-0520">NAD</keyword>
<comment type="catalytic activity">
    <reaction evidence="1 19">
        <text>7-phospho-2-dehydro-3-deoxy-D-arabino-heptonate = 3-dehydroquinate + phosphate</text>
        <dbReference type="Rhea" id="RHEA:21968"/>
        <dbReference type="ChEBI" id="CHEBI:32364"/>
        <dbReference type="ChEBI" id="CHEBI:43474"/>
        <dbReference type="ChEBI" id="CHEBI:58394"/>
        <dbReference type="EC" id="4.2.3.4"/>
    </reaction>
</comment>
<comment type="pathway">
    <text evidence="6 19">Metabolic intermediate biosynthesis; chorismate biosynthesis; chorismate from D-erythrose 4-phosphate and phosphoenolpyruvate: step 2/7.</text>
</comment>
<comment type="cofactor">
    <cofactor evidence="19">
        <name>Co(2+)</name>
        <dbReference type="ChEBI" id="CHEBI:48828"/>
    </cofactor>
    <cofactor evidence="19">
        <name>Zn(2+)</name>
        <dbReference type="ChEBI" id="CHEBI:29105"/>
    </cofactor>
    <text evidence="19">Binds 1 divalent metal cation per subunit. Can use either Co(2+) or Zn(2+).</text>
</comment>
<evidence type="ECO:0000256" key="10">
    <source>
        <dbReference type="ARBA" id="ARBA00022490"/>
    </source>
</evidence>
<sequence length="367" mass="39032">MTTDVSVDLPGREYLVRIGPGALEACRPELRRLTAKPSAIVADEAVLAQHEDALRKVLPELPLITVPSGEATKSWQSYADVSEKLLEAGVERGGSVVAFGGGVTGDLAGFCAATLRRGCRLVMLPTTLLSQVDSSVGGKTAINTASGKNLVGAFHQPSLVAIDTSFLSTLPKRELLAGYAEVIKYGALGDPQFLSWLGERGDAVLALEPAALTEAIAVSCRAKAAIVTEDETERGRRALLNLGHTFGHAIEAEGQYDGRILHGEGVAIGMVMAARFSEREGHLSPGEAERFEALVARSGLPTRLADVPDIPADPGRLLLHMRQDKKVDSGAMTLILLKRLGEAFVAKDQDEARILDFLGEEAQLPKL</sequence>